<dbReference type="Pfam" id="PF02518">
    <property type="entry name" value="HATPase_c"/>
    <property type="match status" value="1"/>
</dbReference>
<dbReference type="PROSITE" id="PS50109">
    <property type="entry name" value="HIS_KIN"/>
    <property type="match status" value="1"/>
</dbReference>
<keyword evidence="3" id="KW-0597">Phosphoprotein</keyword>
<keyword evidence="7" id="KW-1185">Reference proteome</keyword>
<dbReference type="InterPro" id="IPR005467">
    <property type="entry name" value="His_kinase_dom"/>
</dbReference>
<reference evidence="7" key="1">
    <citation type="journal article" date="2019" name="Int. J. Syst. Evol. Microbiol.">
        <title>The Global Catalogue of Microorganisms (GCM) 10K type strain sequencing project: providing services to taxonomists for standard genome sequencing and annotation.</title>
        <authorList>
            <consortium name="The Broad Institute Genomics Platform"/>
            <consortium name="The Broad Institute Genome Sequencing Center for Infectious Disease"/>
            <person name="Wu L."/>
            <person name="Ma J."/>
        </authorList>
    </citation>
    <scope>NUCLEOTIDE SEQUENCE [LARGE SCALE GENOMIC DNA]</scope>
    <source>
        <strain evidence="7">CGMCC 1.15407</strain>
    </source>
</reference>
<dbReference type="InterPro" id="IPR004358">
    <property type="entry name" value="Sig_transdc_His_kin-like_C"/>
</dbReference>
<dbReference type="EMBL" id="BMIU01000001">
    <property type="protein sequence ID" value="GGF19242.1"/>
    <property type="molecule type" value="Genomic_DNA"/>
</dbReference>
<evidence type="ECO:0000313" key="6">
    <source>
        <dbReference type="EMBL" id="GGF19242.1"/>
    </source>
</evidence>
<organism evidence="6 7">
    <name type="scientific">Echinicola rosea</name>
    <dbReference type="NCBI Taxonomy" id="1807691"/>
    <lineage>
        <taxon>Bacteria</taxon>
        <taxon>Pseudomonadati</taxon>
        <taxon>Bacteroidota</taxon>
        <taxon>Cytophagia</taxon>
        <taxon>Cytophagales</taxon>
        <taxon>Cyclobacteriaceae</taxon>
        <taxon>Echinicola</taxon>
    </lineage>
</organism>
<comment type="caution">
    <text evidence="6">The sequence shown here is derived from an EMBL/GenBank/DDBJ whole genome shotgun (WGS) entry which is preliminary data.</text>
</comment>
<dbReference type="PRINTS" id="PR00344">
    <property type="entry name" value="BCTRLSENSOR"/>
</dbReference>
<dbReference type="InterPro" id="IPR036097">
    <property type="entry name" value="HisK_dim/P_sf"/>
</dbReference>
<feature type="transmembrane region" description="Helical" evidence="4">
    <location>
        <begin position="71"/>
        <end position="91"/>
    </location>
</feature>
<dbReference type="Gene3D" id="3.30.565.10">
    <property type="entry name" value="Histidine kinase-like ATPase, C-terminal domain"/>
    <property type="match status" value="1"/>
</dbReference>
<evidence type="ECO:0000256" key="3">
    <source>
        <dbReference type="ARBA" id="ARBA00022553"/>
    </source>
</evidence>
<dbReference type="InterPro" id="IPR003594">
    <property type="entry name" value="HATPase_dom"/>
</dbReference>
<dbReference type="PANTHER" id="PTHR43547">
    <property type="entry name" value="TWO-COMPONENT HISTIDINE KINASE"/>
    <property type="match status" value="1"/>
</dbReference>
<comment type="catalytic activity">
    <reaction evidence="1">
        <text>ATP + protein L-histidine = ADP + protein N-phospho-L-histidine.</text>
        <dbReference type="EC" id="2.7.13.3"/>
    </reaction>
</comment>
<dbReference type="Proteomes" id="UP000647339">
    <property type="component" value="Unassembled WGS sequence"/>
</dbReference>
<dbReference type="EC" id="2.7.13.3" evidence="2"/>
<evidence type="ECO:0000256" key="1">
    <source>
        <dbReference type="ARBA" id="ARBA00000085"/>
    </source>
</evidence>
<dbReference type="CDD" id="cd00082">
    <property type="entry name" value="HisKA"/>
    <property type="match status" value="1"/>
</dbReference>
<dbReference type="SMART" id="SM00387">
    <property type="entry name" value="HATPase_c"/>
    <property type="match status" value="1"/>
</dbReference>
<sequence length="465" mass="52934">MYITEYKSLYSIYIFTDVFIAKLIETLRNFWNKVTYMKPAQEMETKIFNSAALIIVIYLKAMIVFNLILGQYLLSIILLATSAIVLVFYLIGKSKKNFRWGINLLALLGYPILAINFFYNDGIQGPTFYIFLMVHIIILSVTQIKTYWFWGAYNFIFFLGLFYIDAYYPDLIAPSYPSPYLQFIDHAITYFACIIGIIAIVTALKWNYQKQKLESEQKGNALKTAIGELSSTNEQKNKIIALISHDLKNPLLSITTILEMINEGELDKAEMEAVLKELYIIANNAQKMSEEILEWATLELKNTSPKFRKVNLKEYCDSMLLVYKGMARQKNIVLDTQFGGDAVIVTDLDRLMLIVRNLLQNAIKFTSEEGKILFSCQKTEEEFVITVEDTGKGIPKERLQRLFNMKFVTTSGTSMEKGTGVGLYISNENAKKIGGSLSVKSELGRGSIFTLKLPITPSKSKQNTS</sequence>
<accession>A0ABQ1UK38</accession>
<dbReference type="PANTHER" id="PTHR43547:SF2">
    <property type="entry name" value="HYBRID SIGNAL TRANSDUCTION HISTIDINE KINASE C"/>
    <property type="match status" value="1"/>
</dbReference>
<feature type="transmembrane region" description="Helical" evidence="4">
    <location>
        <begin position="47"/>
        <end position="65"/>
    </location>
</feature>
<dbReference type="SMART" id="SM00388">
    <property type="entry name" value="HisKA"/>
    <property type="match status" value="1"/>
</dbReference>
<evidence type="ECO:0000256" key="2">
    <source>
        <dbReference type="ARBA" id="ARBA00012438"/>
    </source>
</evidence>
<keyword evidence="4" id="KW-0812">Transmembrane</keyword>
<dbReference type="SUPFAM" id="SSF55874">
    <property type="entry name" value="ATPase domain of HSP90 chaperone/DNA topoisomerase II/histidine kinase"/>
    <property type="match status" value="1"/>
</dbReference>
<dbReference type="Gene3D" id="1.10.287.130">
    <property type="match status" value="1"/>
</dbReference>
<evidence type="ECO:0000256" key="4">
    <source>
        <dbReference type="SAM" id="Phobius"/>
    </source>
</evidence>
<evidence type="ECO:0000259" key="5">
    <source>
        <dbReference type="PROSITE" id="PS50109"/>
    </source>
</evidence>
<proteinExistence type="predicted"/>
<name>A0ABQ1UK38_9BACT</name>
<feature type="transmembrane region" description="Helical" evidence="4">
    <location>
        <begin position="125"/>
        <end position="141"/>
    </location>
</feature>
<keyword evidence="4" id="KW-1133">Transmembrane helix</keyword>
<feature type="transmembrane region" description="Helical" evidence="4">
    <location>
        <begin position="148"/>
        <end position="168"/>
    </location>
</feature>
<dbReference type="InterPro" id="IPR003661">
    <property type="entry name" value="HisK_dim/P_dom"/>
</dbReference>
<feature type="transmembrane region" description="Helical" evidence="4">
    <location>
        <begin position="98"/>
        <end position="119"/>
    </location>
</feature>
<dbReference type="SUPFAM" id="SSF47384">
    <property type="entry name" value="Homodimeric domain of signal transducing histidine kinase"/>
    <property type="match status" value="1"/>
</dbReference>
<keyword evidence="4" id="KW-0472">Membrane</keyword>
<gene>
    <name evidence="6" type="ORF">GCM10011339_04060</name>
</gene>
<protein>
    <recommendedName>
        <fullName evidence="2">histidine kinase</fullName>
        <ecNumber evidence="2">2.7.13.3</ecNumber>
    </recommendedName>
</protein>
<feature type="domain" description="Histidine kinase" evidence="5">
    <location>
        <begin position="242"/>
        <end position="457"/>
    </location>
</feature>
<dbReference type="InterPro" id="IPR036890">
    <property type="entry name" value="HATPase_C_sf"/>
</dbReference>
<feature type="transmembrane region" description="Helical" evidence="4">
    <location>
        <begin position="188"/>
        <end position="208"/>
    </location>
</feature>
<evidence type="ECO:0000313" key="7">
    <source>
        <dbReference type="Proteomes" id="UP000647339"/>
    </source>
</evidence>
<dbReference type="CDD" id="cd00075">
    <property type="entry name" value="HATPase"/>
    <property type="match status" value="1"/>
</dbReference>